<dbReference type="InterPro" id="IPR005619">
    <property type="entry name" value="Uncharacterised_YajG"/>
</dbReference>
<proteinExistence type="predicted"/>
<reference evidence="1 2" key="1">
    <citation type="submission" date="2017-11" db="EMBL/GenBank/DDBJ databases">
        <title>Draft genome sequence of magnetotactic bacterium Magnetospirillum kuznetsovii LBB-42.</title>
        <authorList>
            <person name="Grouzdev D.S."/>
            <person name="Rysina M.S."/>
            <person name="Baslerov R.V."/>
            <person name="Koziaeva V."/>
        </authorList>
    </citation>
    <scope>NUCLEOTIDE SEQUENCE [LARGE SCALE GENOMIC DNA]</scope>
    <source>
        <strain evidence="1 2">LBB-42</strain>
    </source>
</reference>
<dbReference type="Proteomes" id="UP000251075">
    <property type="component" value="Unassembled WGS sequence"/>
</dbReference>
<protein>
    <recommendedName>
        <fullName evidence="3">Lipoprotein</fullName>
    </recommendedName>
</protein>
<dbReference type="EMBL" id="PGTO01000020">
    <property type="protein sequence ID" value="RAU20577.1"/>
    <property type="molecule type" value="Genomic_DNA"/>
</dbReference>
<sequence length="183" mass="20157">MFGLIVAGCSTTPTSLTYDAGKVVAPRQAARFTVEIDAVTDDRNKDPNWLGAIRGGFGEPLKTITTEMPVKDVVKAGFADGLKARGLVGGHSQFALRVSIERFDCNQFFKREANARFSISVVQKFSGRLVYHRETTGRREGDFQLLGNGLFAEVEDLRKVANSVMQDAIDETLNDPQFLALLR</sequence>
<evidence type="ECO:0000313" key="1">
    <source>
        <dbReference type="EMBL" id="RAU20577.1"/>
    </source>
</evidence>
<name>A0A364NUL0_9PROT</name>
<keyword evidence="2" id="KW-1185">Reference proteome</keyword>
<evidence type="ECO:0008006" key="3">
    <source>
        <dbReference type="Google" id="ProtNLM"/>
    </source>
</evidence>
<dbReference type="Pfam" id="PF03923">
    <property type="entry name" value="Lipoprotein_16"/>
    <property type="match status" value="1"/>
</dbReference>
<comment type="caution">
    <text evidence="1">The sequence shown here is derived from an EMBL/GenBank/DDBJ whole genome shotgun (WGS) entry which is preliminary data.</text>
</comment>
<dbReference type="AlphaFoldDB" id="A0A364NUL0"/>
<organism evidence="1 2">
    <name type="scientific">Paramagnetospirillum kuznetsovii</name>
    <dbReference type="NCBI Taxonomy" id="2053833"/>
    <lineage>
        <taxon>Bacteria</taxon>
        <taxon>Pseudomonadati</taxon>
        <taxon>Pseudomonadota</taxon>
        <taxon>Alphaproteobacteria</taxon>
        <taxon>Rhodospirillales</taxon>
        <taxon>Magnetospirillaceae</taxon>
        <taxon>Paramagnetospirillum</taxon>
    </lineage>
</organism>
<evidence type="ECO:0000313" key="2">
    <source>
        <dbReference type="Proteomes" id="UP000251075"/>
    </source>
</evidence>
<gene>
    <name evidence="1" type="ORF">CU669_17705</name>
</gene>
<accession>A0A364NUL0</accession>